<dbReference type="SUPFAM" id="SSF50630">
    <property type="entry name" value="Acid proteases"/>
    <property type="match status" value="1"/>
</dbReference>
<dbReference type="EMBL" id="JAMSHJ010000005">
    <property type="protein sequence ID" value="KAI5409974.1"/>
    <property type="molecule type" value="Genomic_DNA"/>
</dbReference>
<dbReference type="CDD" id="cd00303">
    <property type="entry name" value="retropepsin_like"/>
    <property type="match status" value="1"/>
</dbReference>
<dbReference type="Gene3D" id="2.40.70.10">
    <property type="entry name" value="Acid Proteases"/>
    <property type="match status" value="1"/>
</dbReference>
<dbReference type="Proteomes" id="UP001058974">
    <property type="component" value="Chromosome 5"/>
</dbReference>
<dbReference type="Gramene" id="Psat05G0544100-T1">
    <property type="protein sequence ID" value="KAI5409974.1"/>
    <property type="gene ID" value="KIW84_055441"/>
</dbReference>
<name>A0A9D5AJY4_PEA</name>
<protein>
    <submittedName>
        <fullName evidence="1">Uncharacterized protein</fullName>
    </submittedName>
</protein>
<dbReference type="InterPro" id="IPR021109">
    <property type="entry name" value="Peptidase_aspartic_dom_sf"/>
</dbReference>
<dbReference type="PANTHER" id="PTHR33240">
    <property type="entry name" value="OS08G0508500 PROTEIN"/>
    <property type="match status" value="1"/>
</dbReference>
<accession>A0A9D5AJY4</accession>
<comment type="caution">
    <text evidence="1">The sequence shown here is derived from an EMBL/GenBank/DDBJ whole genome shotgun (WGS) entry which is preliminary data.</text>
</comment>
<keyword evidence="2" id="KW-1185">Reference proteome</keyword>
<dbReference type="AlphaFoldDB" id="A0A9D5AJY4"/>
<organism evidence="1 2">
    <name type="scientific">Pisum sativum</name>
    <name type="common">Garden pea</name>
    <name type="synonym">Lathyrus oleraceus</name>
    <dbReference type="NCBI Taxonomy" id="3888"/>
    <lineage>
        <taxon>Eukaryota</taxon>
        <taxon>Viridiplantae</taxon>
        <taxon>Streptophyta</taxon>
        <taxon>Embryophyta</taxon>
        <taxon>Tracheophyta</taxon>
        <taxon>Spermatophyta</taxon>
        <taxon>Magnoliopsida</taxon>
        <taxon>eudicotyledons</taxon>
        <taxon>Gunneridae</taxon>
        <taxon>Pentapetalae</taxon>
        <taxon>rosids</taxon>
        <taxon>fabids</taxon>
        <taxon>Fabales</taxon>
        <taxon>Fabaceae</taxon>
        <taxon>Papilionoideae</taxon>
        <taxon>50 kb inversion clade</taxon>
        <taxon>NPAAA clade</taxon>
        <taxon>Hologalegina</taxon>
        <taxon>IRL clade</taxon>
        <taxon>Fabeae</taxon>
        <taxon>Lathyrus</taxon>
    </lineage>
</organism>
<sequence>MEQDVTVAQFDHIVANITSCNILSFCDEELPKEGRNHNLAFHISMNCKEDALSNVLVDTGSSLNLLLKSTLSKLSYQGAPMRYSGVIVKAFDGSRKTIIGEVDLPVKIGPSDFQITFQVMDIHPAYSCLLGRPWIHEAGVVTSTLHQKLKFVKKGKLVIMGGEKALLVSHLSSFSYVEAEDKVGTPFQALSIPSEKRVGAPMSSLKDAHKIVEEGLVDQWGRMVEVTENKGRTGLGFQKGSSTVRSEKMQLNFHSGGFIHGNEQHLAVVLEDNEEEDCTNFVTYGKTCNNWTVVDIPVILHRSKLVPNPIEYNDPSPSPNFEFHVFEAKEESDVEVSEELSHLLEQDEKIIQPFEEQIELVNLGSEDDVKEVKTGSRLCPDAKKGLIDLLREYSDVFAWSYQDMPGLDSEIVEHRLLLKPECPPVKQKLRRMHPEIAVKIKEEAQKKIDVGFLVTAEYP</sequence>
<reference evidence="1 2" key="1">
    <citation type="journal article" date="2022" name="Nat. Genet.">
        <title>Improved pea reference genome and pan-genome highlight genomic features and evolutionary characteristics.</title>
        <authorList>
            <person name="Yang T."/>
            <person name="Liu R."/>
            <person name="Luo Y."/>
            <person name="Hu S."/>
            <person name="Wang D."/>
            <person name="Wang C."/>
            <person name="Pandey M.K."/>
            <person name="Ge S."/>
            <person name="Xu Q."/>
            <person name="Li N."/>
            <person name="Li G."/>
            <person name="Huang Y."/>
            <person name="Saxena R.K."/>
            <person name="Ji Y."/>
            <person name="Li M."/>
            <person name="Yan X."/>
            <person name="He Y."/>
            <person name="Liu Y."/>
            <person name="Wang X."/>
            <person name="Xiang C."/>
            <person name="Varshney R.K."/>
            <person name="Ding H."/>
            <person name="Gao S."/>
            <person name="Zong X."/>
        </authorList>
    </citation>
    <scope>NUCLEOTIDE SEQUENCE [LARGE SCALE GENOMIC DNA]</scope>
    <source>
        <strain evidence="1 2">cv. Zhongwan 6</strain>
    </source>
</reference>
<evidence type="ECO:0000313" key="2">
    <source>
        <dbReference type="Proteomes" id="UP001058974"/>
    </source>
</evidence>
<gene>
    <name evidence="1" type="ORF">KIW84_055441</name>
</gene>
<proteinExistence type="predicted"/>
<evidence type="ECO:0000313" key="1">
    <source>
        <dbReference type="EMBL" id="KAI5409974.1"/>
    </source>
</evidence>
<dbReference type="PANTHER" id="PTHR33240:SF15">
    <property type="entry name" value="GAG-PRO-LIKE PROTEIN"/>
    <property type="match status" value="1"/>
</dbReference>